<dbReference type="PROSITE" id="PS01232">
    <property type="entry name" value="PNP_UDP_1"/>
    <property type="match status" value="1"/>
</dbReference>
<accession>A0A1I4PX79</accession>
<evidence type="ECO:0000256" key="5">
    <source>
        <dbReference type="HAMAP-Rule" id="MF_01627"/>
    </source>
</evidence>
<dbReference type="SUPFAM" id="SSF53167">
    <property type="entry name" value="Purine and uridine phosphorylases"/>
    <property type="match status" value="1"/>
</dbReference>
<dbReference type="PANTHER" id="PTHR43691">
    <property type="entry name" value="URIDINE PHOSPHORYLASE"/>
    <property type="match status" value="1"/>
</dbReference>
<dbReference type="OrthoDB" id="9772602at2"/>
<feature type="domain" description="Nucleoside phosphorylase" evidence="6">
    <location>
        <begin position="16"/>
        <end position="224"/>
    </location>
</feature>
<protein>
    <recommendedName>
        <fullName evidence="5">Purine nucleoside phosphorylase DeoD-type</fullName>
        <shortName evidence="5">PNP</shortName>
        <ecNumber evidence="5">2.4.2.1</ecNumber>
    </recommendedName>
</protein>
<gene>
    <name evidence="5" type="primary">deoD</name>
    <name evidence="7" type="ORF">SAMN04490355_10768</name>
</gene>
<dbReference type="GO" id="GO:0004850">
    <property type="term" value="F:uridine phosphorylase activity"/>
    <property type="evidence" value="ECO:0007669"/>
    <property type="project" value="UniProtKB-EC"/>
</dbReference>
<dbReference type="InterPro" id="IPR004402">
    <property type="entry name" value="DeoD-type"/>
</dbReference>
<feature type="site" description="Important for catalytic activity" evidence="5">
    <location>
        <position position="217"/>
    </location>
</feature>
<dbReference type="RefSeq" id="WP_090944050.1">
    <property type="nucleotide sequence ID" value="NZ_FOTS01000076.1"/>
</dbReference>
<feature type="binding site" description="in other chain" evidence="5">
    <location>
        <begin position="179"/>
        <end position="181"/>
    </location>
    <ligand>
        <name>a purine D-ribonucleoside</name>
        <dbReference type="ChEBI" id="CHEBI:142355"/>
        <note>ligand shared between dimeric partners</note>
    </ligand>
</feature>
<feature type="binding site" description="in other chain" evidence="5">
    <location>
        <position position="20"/>
    </location>
    <ligand>
        <name>phosphate</name>
        <dbReference type="ChEBI" id="CHEBI:43474"/>
        <note>ligand shared between dimeric partners</note>
    </ligand>
</feature>
<evidence type="ECO:0000313" key="8">
    <source>
        <dbReference type="Proteomes" id="UP000199520"/>
    </source>
</evidence>
<name>A0A1I4PX79_9FIRM</name>
<dbReference type="HAMAP" id="MF_01627">
    <property type="entry name" value="Pur_nucleosid_phosp"/>
    <property type="match status" value="1"/>
</dbReference>
<feature type="binding site" description="in other chain" evidence="5">
    <location>
        <begin position="87"/>
        <end position="90"/>
    </location>
    <ligand>
        <name>phosphate</name>
        <dbReference type="ChEBI" id="CHEBI:43474"/>
        <note>ligand shared between dimeric partners</note>
    </ligand>
</feature>
<comment type="function">
    <text evidence="5">Catalyzes the reversible phosphorolytic breakdown of the N-glycosidic bond in the beta-(deoxy)ribonucleoside molecules, with the formation of the corresponding free purine bases and pentose-1-phosphate.</text>
</comment>
<dbReference type="InterPro" id="IPR018016">
    <property type="entry name" value="Nucleoside_phosphorylase_CS"/>
</dbReference>
<dbReference type="CDD" id="cd09006">
    <property type="entry name" value="PNP_EcPNPI-like"/>
    <property type="match status" value="1"/>
</dbReference>
<dbReference type="PANTHER" id="PTHR43691:SF11">
    <property type="entry name" value="FI09636P-RELATED"/>
    <property type="match status" value="1"/>
</dbReference>
<dbReference type="Pfam" id="PF01048">
    <property type="entry name" value="PNP_UDP_1"/>
    <property type="match status" value="1"/>
</dbReference>
<dbReference type="EC" id="2.4.2.1" evidence="5"/>
<dbReference type="GO" id="GO:0004731">
    <property type="term" value="F:purine-nucleoside phosphorylase activity"/>
    <property type="evidence" value="ECO:0007669"/>
    <property type="project" value="UniProtKB-UniRule"/>
</dbReference>
<dbReference type="NCBIfam" id="TIGR00107">
    <property type="entry name" value="deoD"/>
    <property type="match status" value="1"/>
</dbReference>
<keyword evidence="2 5" id="KW-0328">Glycosyltransferase</keyword>
<keyword evidence="8" id="KW-1185">Reference proteome</keyword>
<dbReference type="STRING" id="1123291.SAMN04490355_10768"/>
<feature type="active site" description="Proton donor" evidence="5">
    <location>
        <position position="204"/>
    </location>
</feature>
<dbReference type="GO" id="GO:0006152">
    <property type="term" value="P:purine nucleoside catabolic process"/>
    <property type="evidence" value="ECO:0007669"/>
    <property type="project" value="TreeGrafter"/>
</dbReference>
<feature type="binding site" description="in other chain" evidence="5">
    <location>
        <begin position="203"/>
        <end position="204"/>
    </location>
    <ligand>
        <name>a purine D-ribonucleoside</name>
        <dbReference type="ChEBI" id="CHEBI:142355"/>
        <note>ligand shared between dimeric partners</note>
    </ligand>
</feature>
<evidence type="ECO:0000259" key="6">
    <source>
        <dbReference type="Pfam" id="PF01048"/>
    </source>
</evidence>
<dbReference type="Gene3D" id="3.40.50.1580">
    <property type="entry name" value="Nucleoside phosphorylase domain"/>
    <property type="match status" value="1"/>
</dbReference>
<sequence>MSLHINAKQGEIANTVLMPGDPLRAKFIAENFLEDAVCYNEIRGMYGYTGFYNGKRVSVQGSGMGIPSISIYASELMTSYNVKNIIRIGTCGSLQEHVKIKDVVLAMAASHDSNINLQRFAGMTYAPTASFQLLKKAYDVAVNLGIEAKVGNVLTTDTFYHDDPEDWKRWMKFGVLAVEMETAGLYTLAAKHGVNALTIVTVSDSLVTGEATSAAERQTTFTQMMKIALAMAE</sequence>
<evidence type="ECO:0000256" key="2">
    <source>
        <dbReference type="ARBA" id="ARBA00022676"/>
    </source>
</evidence>
<keyword evidence="3 5" id="KW-0808">Transferase</keyword>
<comment type="subunit">
    <text evidence="5">Homohexamer; trimer of homodimers.</text>
</comment>
<proteinExistence type="inferred from homology"/>
<organism evidence="7 8">
    <name type="scientific">Pelosinus propionicus DSM 13327</name>
    <dbReference type="NCBI Taxonomy" id="1123291"/>
    <lineage>
        <taxon>Bacteria</taxon>
        <taxon>Bacillati</taxon>
        <taxon>Bacillota</taxon>
        <taxon>Negativicutes</taxon>
        <taxon>Selenomonadales</taxon>
        <taxon>Sporomusaceae</taxon>
        <taxon>Pelosinus</taxon>
    </lineage>
</organism>
<dbReference type="InterPro" id="IPR000845">
    <property type="entry name" value="Nucleoside_phosphorylase_d"/>
</dbReference>
<evidence type="ECO:0000256" key="4">
    <source>
        <dbReference type="ARBA" id="ARBA00048447"/>
    </source>
</evidence>
<dbReference type="NCBIfam" id="NF004489">
    <property type="entry name" value="PRK05819.1"/>
    <property type="match status" value="1"/>
</dbReference>
<dbReference type="GO" id="GO:0005829">
    <property type="term" value="C:cytosol"/>
    <property type="evidence" value="ECO:0007669"/>
    <property type="project" value="TreeGrafter"/>
</dbReference>
<comment type="catalytic activity">
    <reaction evidence="4">
        <text>uridine + phosphate = alpha-D-ribose 1-phosphate + uracil</text>
        <dbReference type="Rhea" id="RHEA:24388"/>
        <dbReference type="ChEBI" id="CHEBI:16704"/>
        <dbReference type="ChEBI" id="CHEBI:17568"/>
        <dbReference type="ChEBI" id="CHEBI:43474"/>
        <dbReference type="ChEBI" id="CHEBI:57720"/>
        <dbReference type="EC" id="2.4.2.3"/>
    </reaction>
</comment>
<dbReference type="InterPro" id="IPR035994">
    <property type="entry name" value="Nucleoside_phosphorylase_sf"/>
</dbReference>
<feature type="binding site" description="in other chain" evidence="5">
    <location>
        <position position="24"/>
    </location>
    <ligand>
        <name>phosphate</name>
        <dbReference type="ChEBI" id="CHEBI:43474"/>
        <note>ligand shared between dimeric partners</note>
    </ligand>
</feature>
<feature type="binding site" evidence="5">
    <location>
        <position position="4"/>
    </location>
    <ligand>
        <name>a purine D-ribonucleoside</name>
        <dbReference type="ChEBI" id="CHEBI:142355"/>
        <note>ligand shared between dimeric partners</note>
    </ligand>
</feature>
<evidence type="ECO:0000313" key="7">
    <source>
        <dbReference type="EMBL" id="SFM32418.1"/>
    </source>
</evidence>
<feature type="binding site" evidence="5">
    <location>
        <position position="43"/>
    </location>
    <ligand>
        <name>phosphate</name>
        <dbReference type="ChEBI" id="CHEBI:43474"/>
        <note>ligand shared between dimeric partners</note>
    </ligand>
</feature>
<comment type="catalytic activity">
    <reaction evidence="5">
        <text>a purine 2'-deoxy-D-ribonucleoside + phosphate = a purine nucleobase + 2-deoxy-alpha-D-ribose 1-phosphate</text>
        <dbReference type="Rhea" id="RHEA:36431"/>
        <dbReference type="ChEBI" id="CHEBI:26386"/>
        <dbReference type="ChEBI" id="CHEBI:43474"/>
        <dbReference type="ChEBI" id="CHEBI:57259"/>
        <dbReference type="ChEBI" id="CHEBI:142361"/>
        <dbReference type="EC" id="2.4.2.1"/>
    </reaction>
</comment>
<evidence type="ECO:0000256" key="1">
    <source>
        <dbReference type="ARBA" id="ARBA00010456"/>
    </source>
</evidence>
<dbReference type="AlphaFoldDB" id="A0A1I4PX79"/>
<reference evidence="8" key="1">
    <citation type="submission" date="2016-10" db="EMBL/GenBank/DDBJ databases">
        <authorList>
            <person name="Varghese N."/>
            <person name="Submissions S."/>
        </authorList>
    </citation>
    <scope>NUCLEOTIDE SEQUENCE [LARGE SCALE GENOMIC DNA]</scope>
    <source>
        <strain evidence="8">DSM 13327</strain>
    </source>
</reference>
<evidence type="ECO:0000256" key="3">
    <source>
        <dbReference type="ARBA" id="ARBA00022679"/>
    </source>
</evidence>
<dbReference type="EMBL" id="FOTS01000076">
    <property type="protein sequence ID" value="SFM32418.1"/>
    <property type="molecule type" value="Genomic_DNA"/>
</dbReference>
<comment type="catalytic activity">
    <reaction evidence="5">
        <text>a purine D-ribonucleoside + phosphate = a purine nucleobase + alpha-D-ribose 1-phosphate</text>
        <dbReference type="Rhea" id="RHEA:19805"/>
        <dbReference type="ChEBI" id="CHEBI:26386"/>
        <dbReference type="ChEBI" id="CHEBI:43474"/>
        <dbReference type="ChEBI" id="CHEBI:57720"/>
        <dbReference type="ChEBI" id="CHEBI:142355"/>
        <dbReference type="EC" id="2.4.2.1"/>
    </reaction>
</comment>
<comment type="similarity">
    <text evidence="1 5">Belongs to the PNP/UDP phosphorylase family.</text>
</comment>
<dbReference type="Proteomes" id="UP000199520">
    <property type="component" value="Unassembled WGS sequence"/>
</dbReference>